<evidence type="ECO:0000259" key="13">
    <source>
        <dbReference type="Pfam" id="PF21404"/>
    </source>
</evidence>
<evidence type="ECO:0000256" key="9">
    <source>
        <dbReference type="ARBA" id="ARBA00031926"/>
    </source>
</evidence>
<keyword evidence="6" id="KW-0479">Metal-binding</keyword>
<dbReference type="Proteomes" id="UP000440578">
    <property type="component" value="Unassembled WGS sequence"/>
</dbReference>
<dbReference type="GO" id="GO:0004610">
    <property type="term" value="F:phosphoacetylglucosamine mutase activity"/>
    <property type="evidence" value="ECO:0007669"/>
    <property type="project" value="UniProtKB-EC"/>
</dbReference>
<dbReference type="GO" id="GO:0000287">
    <property type="term" value="F:magnesium ion binding"/>
    <property type="evidence" value="ECO:0007669"/>
    <property type="project" value="InterPro"/>
</dbReference>
<dbReference type="UniPathway" id="UPA00113">
    <property type="reaction ID" value="UER00530"/>
</dbReference>
<comment type="catalytic activity">
    <reaction evidence="1">
        <text>N-acetyl-alpha-D-glucosamine 1-phosphate = N-acetyl-D-glucosamine 6-phosphate</text>
        <dbReference type="Rhea" id="RHEA:23804"/>
        <dbReference type="ChEBI" id="CHEBI:57513"/>
        <dbReference type="ChEBI" id="CHEBI:57776"/>
        <dbReference type="EC" id="5.4.2.3"/>
    </reaction>
</comment>
<sequence length="680" mass="74765">MSVEELYSQATSVALKQHPKQTDKEIRYGTAGFRTKADMLDSIMYRMGLLAVLRSKIKQGASIGVMITASHNPQPDNGVKLVDPQGEMLEAAWEAIATDLVNVSDAELGQKLKSIVESKGIQWSNPAHTVVGRDTRPSSPALLRAVLDGIAALKGEVVDLGIVSTPIVHYVVTCINSNGAYGQASEEGYYKKLTDAFKKLRPEPTNGNYQPAVKFDGANGCGADFVKVQQRPAEGMTLAPHARCVSVDGDADRIIYFYVDDNEKFHMLDGDRIATLVAGYLRELLEASGLQLDLGLVQTAYANGSSTKYITEQLHVPVACTPTGVKHLHHRAVDFDIGVYFEANGHGTVVFSSAAQRKIAEAGADPSLSESQRAAAGRLRDVMDVINQTVGDAISDMLLVETVLHARGWSIADWSAAYSDLPNRQLKVSVKCDEKLKRVIEAEFGDRWIELTADQALTAVESILRKASNPAREKEKFHKLNQQPALEECSDMITVDQEMVRQHAQNDGTYQLLKQRIEGDTWPGSCSNEDRTVVTCVYVLQDRTVLTCVYVLQDRTVVTCVYVLQDAEQKAALIAVLDDDWTRIVDFGLQLPADADLDSVLEAMQKYLRRQRNVIVDRMDFTARLQQPGESIDEPSGTEDVVRVYAEAETRTAADQLAYQVAEVLYRYAGGVGPKPTPPQ</sequence>
<organism evidence="14 15">
    <name type="scientific">Amphibalanus amphitrite</name>
    <name type="common">Striped barnacle</name>
    <name type="synonym">Balanus amphitrite</name>
    <dbReference type="NCBI Taxonomy" id="1232801"/>
    <lineage>
        <taxon>Eukaryota</taxon>
        <taxon>Metazoa</taxon>
        <taxon>Ecdysozoa</taxon>
        <taxon>Arthropoda</taxon>
        <taxon>Crustacea</taxon>
        <taxon>Multicrustacea</taxon>
        <taxon>Cirripedia</taxon>
        <taxon>Thoracica</taxon>
        <taxon>Thoracicalcarea</taxon>
        <taxon>Balanomorpha</taxon>
        <taxon>Balanoidea</taxon>
        <taxon>Balanidae</taxon>
        <taxon>Amphibalaninae</taxon>
        <taxon>Amphibalanus</taxon>
    </lineage>
</organism>
<dbReference type="Pfam" id="PF02878">
    <property type="entry name" value="PGM_PMM_I"/>
    <property type="match status" value="2"/>
</dbReference>
<feature type="domain" description="Alpha-D-phosphohexomutase alpha/beta/alpha" evidence="12">
    <location>
        <begin position="124"/>
        <end position="178"/>
    </location>
</feature>
<feature type="domain" description="Phosphoacetylglucosamine mutase AMG1" evidence="13">
    <location>
        <begin position="269"/>
        <end position="409"/>
    </location>
</feature>
<feature type="domain" description="Alpha-D-phosphohexomutase alpha/beta/alpha" evidence="12">
    <location>
        <begin position="58"/>
        <end position="94"/>
    </location>
</feature>
<proteinExistence type="inferred from homology"/>
<dbReference type="GO" id="GO:0005975">
    <property type="term" value="P:carbohydrate metabolic process"/>
    <property type="evidence" value="ECO:0007669"/>
    <property type="project" value="InterPro"/>
</dbReference>
<evidence type="ECO:0000256" key="8">
    <source>
        <dbReference type="ARBA" id="ARBA00023235"/>
    </source>
</evidence>
<dbReference type="GO" id="GO:0006048">
    <property type="term" value="P:UDP-N-acetylglucosamine biosynthetic process"/>
    <property type="evidence" value="ECO:0007669"/>
    <property type="project" value="UniProtKB-UniPathway"/>
</dbReference>
<comment type="cofactor">
    <cofactor evidence="2">
        <name>Mg(2+)</name>
        <dbReference type="ChEBI" id="CHEBI:18420"/>
    </cofactor>
</comment>
<dbReference type="CDD" id="cd03086">
    <property type="entry name" value="PGM3"/>
    <property type="match status" value="1"/>
</dbReference>
<dbReference type="EMBL" id="VIIS01000821">
    <property type="protein sequence ID" value="KAF0304709.1"/>
    <property type="molecule type" value="Genomic_DNA"/>
</dbReference>
<evidence type="ECO:0000256" key="5">
    <source>
        <dbReference type="ARBA" id="ARBA00012731"/>
    </source>
</evidence>
<dbReference type="FunFam" id="3.40.120.10:FF:000015">
    <property type="entry name" value="Phosphoacetylglucosamine mutase"/>
    <property type="match status" value="1"/>
</dbReference>
<comment type="pathway">
    <text evidence="3">Nucleotide-sugar biosynthesis; UDP-N-acetyl-alpha-D-glucosamine biosynthesis; N-acetyl-alpha-D-glucosamine 1-phosphate from alpha-D-glucosamine 6-phosphate (route I): step 2/2.</text>
</comment>
<dbReference type="FunFam" id="3.40.120.10:FF:000013">
    <property type="entry name" value="Phosphoacetylglucosamine mutase"/>
    <property type="match status" value="1"/>
</dbReference>
<name>A0A6A4WHK6_AMPAM</name>
<dbReference type="Gene3D" id="3.30.310.50">
    <property type="entry name" value="Alpha-D-phosphohexomutase, C-terminal domain"/>
    <property type="match status" value="1"/>
</dbReference>
<reference evidence="14 15" key="1">
    <citation type="submission" date="2019-07" db="EMBL/GenBank/DDBJ databases">
        <title>Draft genome assembly of a fouling barnacle, Amphibalanus amphitrite (Darwin, 1854): The first reference genome for Thecostraca.</title>
        <authorList>
            <person name="Kim W."/>
        </authorList>
    </citation>
    <scope>NUCLEOTIDE SEQUENCE [LARGE SCALE GENOMIC DNA]</scope>
    <source>
        <strain evidence="14">SNU_AA5</strain>
        <tissue evidence="14">Soma without cirri and trophi</tissue>
    </source>
</reference>
<dbReference type="InterPro" id="IPR016657">
    <property type="entry name" value="PAGM"/>
</dbReference>
<evidence type="ECO:0000256" key="10">
    <source>
        <dbReference type="ARBA" id="ARBA00032065"/>
    </source>
</evidence>
<dbReference type="PANTHER" id="PTHR45955">
    <property type="entry name" value="PHOSPHOACETYLGLUCOSAMINE MUTASE"/>
    <property type="match status" value="1"/>
</dbReference>
<keyword evidence="7" id="KW-0460">Magnesium</keyword>
<evidence type="ECO:0000256" key="3">
    <source>
        <dbReference type="ARBA" id="ARBA00004865"/>
    </source>
</evidence>
<evidence type="ECO:0000256" key="6">
    <source>
        <dbReference type="ARBA" id="ARBA00022723"/>
    </source>
</evidence>
<dbReference type="Pfam" id="PF21404">
    <property type="entry name" value="AMG1_III"/>
    <property type="match status" value="1"/>
</dbReference>
<dbReference type="Gene3D" id="3.40.120.10">
    <property type="entry name" value="Alpha-D-Glucose-1,6-Bisphosphate, subunit A, domain 3"/>
    <property type="match status" value="3"/>
</dbReference>
<protein>
    <recommendedName>
        <fullName evidence="5">phosphoacetylglucosamine mutase</fullName>
        <ecNumber evidence="5">5.4.2.3</ecNumber>
    </recommendedName>
    <alternativeName>
        <fullName evidence="10">Acetylglucosamine phosphomutase</fullName>
    </alternativeName>
    <alternativeName>
        <fullName evidence="9">N-acetylglucosamine-phosphate mutase</fullName>
    </alternativeName>
</protein>
<keyword evidence="8" id="KW-0413">Isomerase</keyword>
<comment type="similarity">
    <text evidence="4">Belongs to the phosphohexose mutase family.</text>
</comment>
<dbReference type="SUPFAM" id="SSF55957">
    <property type="entry name" value="Phosphoglucomutase, C-terminal domain"/>
    <property type="match status" value="1"/>
</dbReference>
<evidence type="ECO:0000256" key="4">
    <source>
        <dbReference type="ARBA" id="ARBA00010231"/>
    </source>
</evidence>
<evidence type="ECO:0000256" key="7">
    <source>
        <dbReference type="ARBA" id="ARBA00022842"/>
    </source>
</evidence>
<dbReference type="EC" id="5.4.2.3" evidence="5"/>
<keyword evidence="15" id="KW-1185">Reference proteome</keyword>
<evidence type="ECO:0000259" key="11">
    <source>
        <dbReference type="Pfam" id="PF00408"/>
    </source>
</evidence>
<evidence type="ECO:0000259" key="12">
    <source>
        <dbReference type="Pfam" id="PF02878"/>
    </source>
</evidence>
<dbReference type="PROSITE" id="PS00710">
    <property type="entry name" value="PGM_PMM"/>
    <property type="match status" value="1"/>
</dbReference>
<comment type="caution">
    <text evidence="14">The sequence shown here is derived from an EMBL/GenBank/DDBJ whole genome shotgun (WGS) entry which is preliminary data.</text>
</comment>
<evidence type="ECO:0000313" key="15">
    <source>
        <dbReference type="Proteomes" id="UP000440578"/>
    </source>
</evidence>
<evidence type="ECO:0000313" key="14">
    <source>
        <dbReference type="EMBL" id="KAF0304709.1"/>
    </source>
</evidence>
<dbReference type="InterPro" id="IPR036900">
    <property type="entry name" value="A-D-PHexomutase_C_sf"/>
</dbReference>
<dbReference type="InterPro" id="IPR016066">
    <property type="entry name" value="A-D-PHexomutase_CS"/>
</dbReference>
<dbReference type="InterPro" id="IPR005843">
    <property type="entry name" value="A-D-PHexomutase_C"/>
</dbReference>
<dbReference type="InterPro" id="IPR049022">
    <property type="entry name" value="AMG1_III"/>
</dbReference>
<dbReference type="Pfam" id="PF00408">
    <property type="entry name" value="PGM_PMM_IV"/>
    <property type="match status" value="1"/>
</dbReference>
<dbReference type="InterPro" id="IPR016055">
    <property type="entry name" value="A-D-PHexomutase_a/b/a-I/II/III"/>
</dbReference>
<dbReference type="OrthoDB" id="1928at2759"/>
<dbReference type="PANTHER" id="PTHR45955:SF1">
    <property type="entry name" value="PHOSPHOACETYLGLUCOSAMINE MUTASE"/>
    <property type="match status" value="1"/>
</dbReference>
<evidence type="ECO:0000256" key="1">
    <source>
        <dbReference type="ARBA" id="ARBA00000558"/>
    </source>
</evidence>
<dbReference type="SUPFAM" id="SSF53738">
    <property type="entry name" value="Phosphoglucomutase, first 3 domains"/>
    <property type="match status" value="2"/>
</dbReference>
<dbReference type="AlphaFoldDB" id="A0A6A4WHK6"/>
<dbReference type="InterPro" id="IPR005844">
    <property type="entry name" value="A-D-PHexomutase_a/b/a-I"/>
</dbReference>
<feature type="domain" description="Alpha-D-phosphohexomutase C-terminal" evidence="11">
    <location>
        <begin position="635"/>
        <end position="663"/>
    </location>
</feature>
<gene>
    <name evidence="14" type="primary">PGM3_0</name>
    <name evidence="14" type="ORF">FJT64_023559</name>
</gene>
<accession>A0A6A4WHK6</accession>
<evidence type="ECO:0000256" key="2">
    <source>
        <dbReference type="ARBA" id="ARBA00001946"/>
    </source>
</evidence>